<protein>
    <submittedName>
        <fullName evidence="1">Uncharacterized protein</fullName>
    </submittedName>
</protein>
<evidence type="ECO:0000313" key="2">
    <source>
        <dbReference type="Proteomes" id="UP000735302"/>
    </source>
</evidence>
<keyword evidence="2" id="KW-1185">Reference proteome</keyword>
<dbReference type="EMBL" id="BLXT01004946">
    <property type="protein sequence ID" value="GFO18267.1"/>
    <property type="molecule type" value="Genomic_DNA"/>
</dbReference>
<dbReference type="Proteomes" id="UP000735302">
    <property type="component" value="Unassembled WGS sequence"/>
</dbReference>
<proteinExistence type="predicted"/>
<reference evidence="1 2" key="1">
    <citation type="journal article" date="2021" name="Elife">
        <title>Chloroplast acquisition without the gene transfer in kleptoplastic sea slugs, Plakobranchus ocellatus.</title>
        <authorList>
            <person name="Maeda T."/>
            <person name="Takahashi S."/>
            <person name="Yoshida T."/>
            <person name="Shimamura S."/>
            <person name="Takaki Y."/>
            <person name="Nagai Y."/>
            <person name="Toyoda A."/>
            <person name="Suzuki Y."/>
            <person name="Arimoto A."/>
            <person name="Ishii H."/>
            <person name="Satoh N."/>
            <person name="Nishiyama T."/>
            <person name="Hasebe M."/>
            <person name="Maruyama T."/>
            <person name="Minagawa J."/>
            <person name="Obokata J."/>
            <person name="Shigenobu S."/>
        </authorList>
    </citation>
    <scope>NUCLEOTIDE SEQUENCE [LARGE SCALE GENOMIC DNA]</scope>
</reference>
<gene>
    <name evidence="1" type="ORF">PoB_004477200</name>
</gene>
<accession>A0AAV4BG86</accession>
<evidence type="ECO:0000313" key="1">
    <source>
        <dbReference type="EMBL" id="GFO18267.1"/>
    </source>
</evidence>
<name>A0AAV4BG86_9GAST</name>
<dbReference type="AlphaFoldDB" id="A0AAV4BG86"/>
<comment type="caution">
    <text evidence="1">The sequence shown here is derived from an EMBL/GenBank/DDBJ whole genome shotgun (WGS) entry which is preliminary data.</text>
</comment>
<organism evidence="1 2">
    <name type="scientific">Plakobranchus ocellatus</name>
    <dbReference type="NCBI Taxonomy" id="259542"/>
    <lineage>
        <taxon>Eukaryota</taxon>
        <taxon>Metazoa</taxon>
        <taxon>Spiralia</taxon>
        <taxon>Lophotrochozoa</taxon>
        <taxon>Mollusca</taxon>
        <taxon>Gastropoda</taxon>
        <taxon>Heterobranchia</taxon>
        <taxon>Euthyneura</taxon>
        <taxon>Panpulmonata</taxon>
        <taxon>Sacoglossa</taxon>
        <taxon>Placobranchoidea</taxon>
        <taxon>Plakobranchidae</taxon>
        <taxon>Plakobranchus</taxon>
    </lineage>
</organism>
<sequence>MKQATAKNFFSGFAILDAPDDQTVRLMGRILQISYPKCRQDQIHKKRCRVCAATTERTPGSSALTVTASQGFASQNVSKSSTQSRIIGATTAINNTDV</sequence>